<feature type="region of interest" description="N-terminal hotdog fold" evidence="7">
    <location>
        <begin position="961"/>
        <end position="1093"/>
    </location>
</feature>
<feature type="region of interest" description="C-terminal hotdog fold" evidence="7">
    <location>
        <begin position="1114"/>
        <end position="1283"/>
    </location>
</feature>
<dbReference type="InterPro" id="IPR006162">
    <property type="entry name" value="Ppantetheine_attach_site"/>
</dbReference>
<dbReference type="InterPro" id="IPR020806">
    <property type="entry name" value="PKS_PP-bd"/>
</dbReference>
<dbReference type="Pfam" id="PF08242">
    <property type="entry name" value="Methyltransf_12"/>
    <property type="match status" value="1"/>
</dbReference>
<dbReference type="SMART" id="SM00827">
    <property type="entry name" value="PKS_AT"/>
    <property type="match status" value="1"/>
</dbReference>
<dbReference type="InterPro" id="IPR042104">
    <property type="entry name" value="PKS_dehydratase_sf"/>
</dbReference>
<organism evidence="12 13">
    <name type="scientific">Stachybotrys elegans</name>
    <dbReference type="NCBI Taxonomy" id="80388"/>
    <lineage>
        <taxon>Eukaryota</taxon>
        <taxon>Fungi</taxon>
        <taxon>Dikarya</taxon>
        <taxon>Ascomycota</taxon>
        <taxon>Pezizomycotina</taxon>
        <taxon>Sordariomycetes</taxon>
        <taxon>Hypocreomycetidae</taxon>
        <taxon>Hypocreales</taxon>
        <taxon>Stachybotryaceae</taxon>
        <taxon>Stachybotrys</taxon>
    </lineage>
</organism>
<dbReference type="InterPro" id="IPR049552">
    <property type="entry name" value="PKS_DH_N"/>
</dbReference>
<dbReference type="InterPro" id="IPR016036">
    <property type="entry name" value="Malonyl_transacylase_ACP-bd"/>
</dbReference>
<dbReference type="Gene3D" id="3.40.366.10">
    <property type="entry name" value="Malonyl-Coenzyme A Acyl Carrier Protein, domain 2"/>
    <property type="match status" value="1"/>
</dbReference>
<evidence type="ECO:0000256" key="7">
    <source>
        <dbReference type="PROSITE-ProRule" id="PRU01363"/>
    </source>
</evidence>
<dbReference type="InterPro" id="IPR014030">
    <property type="entry name" value="Ketoacyl_synth_N"/>
</dbReference>
<dbReference type="Pfam" id="PF16197">
    <property type="entry name" value="KAsynt_C_assoc"/>
    <property type="match status" value="1"/>
</dbReference>
<dbReference type="InterPro" id="IPR013968">
    <property type="entry name" value="PKS_KR"/>
</dbReference>
<dbReference type="InterPro" id="IPR049551">
    <property type="entry name" value="PKS_DH_C"/>
</dbReference>
<dbReference type="CDD" id="cd00833">
    <property type="entry name" value="PKS"/>
    <property type="match status" value="1"/>
</dbReference>
<dbReference type="Pfam" id="PF14765">
    <property type="entry name" value="PS-DH"/>
    <property type="match status" value="1"/>
</dbReference>
<dbReference type="Pfam" id="PF21089">
    <property type="entry name" value="PKS_DH_N"/>
    <property type="match status" value="1"/>
</dbReference>
<dbReference type="InterPro" id="IPR050091">
    <property type="entry name" value="PKS_NRPS_Biosynth_Enz"/>
</dbReference>
<keyword evidence="5" id="KW-0560">Oxidoreductase</keyword>
<protein>
    <recommendedName>
        <fullName evidence="14">Carrier domain-containing protein</fullName>
    </recommendedName>
</protein>
<dbReference type="InterPro" id="IPR036291">
    <property type="entry name" value="NAD(P)-bd_dom_sf"/>
</dbReference>
<evidence type="ECO:0000256" key="2">
    <source>
        <dbReference type="ARBA" id="ARBA00022553"/>
    </source>
</evidence>
<dbReference type="GO" id="GO:0031177">
    <property type="term" value="F:phosphopantetheine binding"/>
    <property type="evidence" value="ECO:0007669"/>
    <property type="project" value="InterPro"/>
</dbReference>
<dbReference type="SUPFAM" id="SSF52151">
    <property type="entry name" value="FabD/lysophospholipase-like"/>
    <property type="match status" value="1"/>
</dbReference>
<dbReference type="InterPro" id="IPR032821">
    <property type="entry name" value="PKS_assoc"/>
</dbReference>
<dbReference type="GO" id="GO:0006633">
    <property type="term" value="P:fatty acid biosynthetic process"/>
    <property type="evidence" value="ECO:0007669"/>
    <property type="project" value="InterPro"/>
</dbReference>
<dbReference type="InterPro" id="IPR009081">
    <property type="entry name" value="PP-bd_ACP"/>
</dbReference>
<dbReference type="Gene3D" id="3.40.50.150">
    <property type="entry name" value="Vaccinia Virus protein VP39"/>
    <property type="match status" value="1"/>
</dbReference>
<dbReference type="InterPro" id="IPR049900">
    <property type="entry name" value="PKS_mFAS_DH"/>
</dbReference>
<dbReference type="Gene3D" id="3.40.50.720">
    <property type="entry name" value="NAD(P)-binding Rossmann-like Domain"/>
    <property type="match status" value="2"/>
</dbReference>
<dbReference type="GO" id="GO:0032259">
    <property type="term" value="P:methylation"/>
    <property type="evidence" value="ECO:0007669"/>
    <property type="project" value="UniProtKB-KW"/>
</dbReference>
<feature type="domain" description="Carrier" evidence="9">
    <location>
        <begin position="2458"/>
        <end position="2535"/>
    </location>
</feature>
<evidence type="ECO:0000313" key="12">
    <source>
        <dbReference type="EMBL" id="KAH7305590.1"/>
    </source>
</evidence>
<dbReference type="InterPro" id="IPR020841">
    <property type="entry name" value="PKS_Beta-ketoAc_synthase_dom"/>
</dbReference>
<keyword evidence="6" id="KW-0511">Multifunctional enzyme</keyword>
<dbReference type="PROSITE" id="PS50075">
    <property type="entry name" value="CARRIER"/>
    <property type="match status" value="1"/>
</dbReference>
<dbReference type="InterPro" id="IPR016035">
    <property type="entry name" value="Acyl_Trfase/lysoPLipase"/>
</dbReference>
<dbReference type="GO" id="GO:0004312">
    <property type="term" value="F:fatty acid synthase activity"/>
    <property type="evidence" value="ECO:0007669"/>
    <property type="project" value="TreeGrafter"/>
</dbReference>
<dbReference type="SMART" id="SM00822">
    <property type="entry name" value="PKS_KR"/>
    <property type="match status" value="1"/>
</dbReference>
<dbReference type="InterPro" id="IPR016039">
    <property type="entry name" value="Thiolase-like"/>
</dbReference>
<dbReference type="GO" id="GO:0044550">
    <property type="term" value="P:secondary metabolite biosynthetic process"/>
    <property type="evidence" value="ECO:0007669"/>
    <property type="project" value="TreeGrafter"/>
</dbReference>
<feature type="domain" description="Ketosynthase family 3 (KS3)" evidence="10">
    <location>
        <begin position="5"/>
        <end position="448"/>
    </location>
</feature>
<sequence length="2641" mass="287662">MATCHHPVGIIGSACRFPGAADSPAKLWELLRNPKDVLCTFPPQRLNMHSFYHSNGEHHGSTDVQSKGYLLKEDIRLFDASFFHISPPEAAAMDPQQRILLETVYEALESAGLPLDQLQGSLTSVWAGLMNADFADIQTRDLDLLPKQHATGTHRSILSNRISYFLDTNGPSMTIDTACSSSLVALHQGVQSLRSGESDMAIIAGANLILDPAMYVAESKLHMLSPESRSRMWDKSANGYARGEGFAAVVLQRLGDAVRNGSHVECLIRGTAVNSDGRGKGGITVPSAAAQTALILQAYRDAGLDARRDRCHYFEAHGTGTQAGDPVEAQAIRDAFFPPQNAGRDLENPEVPPGKLLVGSIKTVIGHLEGTAGLAGVLKASLAIQNRMIPPNMLFSELNPTVAPFYDRLEIPTGQARQWPQVTPGSPLRASVNSFGFGGTNAHVILESYQNSEQQRHPTREDHSEEQSFVGPLLFSAKSRASLVRSVQAHAEALRSDARMDLGDLAWTLQRRRTHFGNNRVSFSGSTRQKLLSQMDEFLAGATATTATTATTPADPLECPALLGIFTGQGAQWASMGRGLIRHSRVFRESVERCEKSLAELGADAPSWSLMEELVAEDTTSRVAEATIAQPLCTAVQIGLVDLLRASGVRFRAVVGHSSGEIAAAYAAGIVPRAGDAIRIAYYRGLHSRLATGSGAMLAVGLSWDEAETLCARPEYDGHAVVAAVNSPTSSTLSGDAGVLERVEAELRAGGTFARKLKVNMAYHSHHMDACAPAYLASIRRCNIQVQQPPDGCVWVSSVRGDVDAVLANDDDGSGLPTVRDQYWVDNLTNPVLFAPAVGCSLWRGGPFDAVIEVGPHPALKGPVTDILKTSLGASLPYAGVMQRQRDEVEAFSGSLGYLWEQFGSAASIDFDGYRQAFSALDAPRPRLVKGLPAYSWDHEKVHWMESRLSRNFRLGDRPIHGLLGRRAPDDTPSLMRWRNVFRLSEMSWVKGHVFQGQVVLPGTAYVSAVTEAVKVLAGASSVKVVDLLDVVLHKAVVLGERGTCEFTTNMRLLHRSSHLLSAEFFFTVVQSDSDAAPDTTCSGRVDVHFEEEEEEEEEGESLLPSLLQAPPNLCAIDVDLFYSSLKNLGLAFNRPFRGTKTAQRALGYASTSASWDEEDGDMSLGTHDEPCSLHPAVLDTALHALFAAFASPNTNQMWTPYLPVAIRRASIVLRDCPGTGSAMSSPHSPGSPSIEAHVFAQITASSPKRFEGDVQVRFGDSNRVAVQVEGVTMRAMADQAGPLDDDTVLFSTTRWVADIANGVDNVLPVEGASEQEHSHDDSVIEGMGRTALYYYRRLLEQLSTSQIQNAAWHHQMYVESAQHWVDEVRAGRHPTIKREWLQDREDMIRRIRDKFPRSIDIMLMNAVGESLVPIIQGEKQPLEVMIDNDMLTRFYVEGHGLHLMNDHIARAVSQIVHRYPRANILEIGAGTGGTTRSVLRVIGNTFGHYTFTDVSPGFFERAAERFSDQIRRRNMTFHVLDIERDVIDQGFSEGTYDVIVAANVLHATEHLEATLQQVRRLLKPGGYLVMMEITGDLMRLGFILGVLSGWWLGPRIGDEGRKWAPGISTPQWHDLLRRTGFSGVDSTASDNPVAENHYLSTLVTQAVNHRVEQLRSPLSHLATVPAPYDVAKLLIIGGKTPAVSRLARDVELNLASWAGVTIEIVSGVDEVDLDPDEHVSAISLTELEEPLFGSDNLMTAARLERLQVFLQRAGSILWANMFQGLARAVRAEQRDINLQLLDVGSQPDDADSFHIASAFVRLALSGQRGPLGTMDREPVLWTTESELALDAGTLLIPRLVPDEARNQRYRAARRIVTKQIDSESIPHWDLEAEYTEDGTMLLAGLEHTLTRRLAWSRASNSIPQVQMHVQLSTALLLPEHQRYLCYGSVAGSPAFAITPSSGSVVLVDTSETIPFLYGDSESKSPAISQASKILEALAGQVVARSLIQRVPRRGPVLLHEPPEKLARAIAGCRLWRDRQLYYTSSSSLPDSTVVPKGWIVVSDYETSSSIRQKLPDNIAAIVDFSALRPGTRLNLGSLLPAGSVKIQFEPAFLDTDSGTLTDAYADAMILIHSQATTGEDHRNTQLIPRNTIPGLPSSYLSYPSILTVHVKPLDASGIFSSTKTHLMVGLNGDLGQSICGYVAENGARHIAITSRGGEVNPEWLEAMQRQGVNVKVYAMDVTNRHDIRATVEQMRSDGMPPIAGVSNGALVLRDKLFLNMDADGLNETLQPKVHGSQNLNDLFSEHLDYFVLFSSLATVAGNAGQSNYHAANMFMAGLVTNRRARGLAASVMHVGVVADAGYVTRQGRQLLEHLRKQFFMGISESDAHQLFAEAVLASPADSGLAFDICMGLEPFPDRPGDADLRRPPWVHDPRLSHFVLVQPDENQQALRQMGGHVDGQAGASLKQEMDAASNLQGAEEALQDGFLAKLRAMLQLNIGSINVHAPLLELGFDSLLAVETRTWFQREVSVDIPVLRFLGDNTIHQICIDAAAKYLASRSADIPDAAPGPGSDLGSATISDSSAPSTTTPRPGNNEDGGNSASPAPKMHNLPKEKWGRDVYQVEKLSFAQARLWRLGQALDDSTASNIGVAFTIKGLMRTG</sequence>
<proteinExistence type="predicted"/>
<dbReference type="GO" id="GO:0004315">
    <property type="term" value="F:3-oxoacyl-[acyl-carrier-protein] synthase activity"/>
    <property type="evidence" value="ECO:0007669"/>
    <property type="project" value="InterPro"/>
</dbReference>
<dbReference type="SUPFAM" id="SSF55048">
    <property type="entry name" value="Probable ACP-binding domain of malonyl-CoA ACP transacylase"/>
    <property type="match status" value="1"/>
</dbReference>
<evidence type="ECO:0000256" key="5">
    <source>
        <dbReference type="ARBA" id="ARBA00023002"/>
    </source>
</evidence>
<dbReference type="Pfam" id="PF00109">
    <property type="entry name" value="ketoacyl-synt"/>
    <property type="match status" value="1"/>
</dbReference>
<dbReference type="PROSITE" id="PS52004">
    <property type="entry name" value="KS3_2"/>
    <property type="match status" value="1"/>
</dbReference>
<evidence type="ECO:0008006" key="14">
    <source>
        <dbReference type="Google" id="ProtNLM"/>
    </source>
</evidence>
<dbReference type="CDD" id="cd02440">
    <property type="entry name" value="AdoMet_MTases"/>
    <property type="match status" value="1"/>
</dbReference>
<evidence type="ECO:0000259" key="10">
    <source>
        <dbReference type="PROSITE" id="PS52004"/>
    </source>
</evidence>
<dbReference type="GO" id="GO:0016491">
    <property type="term" value="F:oxidoreductase activity"/>
    <property type="evidence" value="ECO:0007669"/>
    <property type="project" value="UniProtKB-KW"/>
</dbReference>
<feature type="domain" description="PKS/mFAS DH" evidence="11">
    <location>
        <begin position="961"/>
        <end position="1283"/>
    </location>
</feature>
<dbReference type="InterPro" id="IPR020807">
    <property type="entry name" value="PKS_DH"/>
</dbReference>
<dbReference type="SUPFAM" id="SSF51735">
    <property type="entry name" value="NAD(P)-binding Rossmann-fold domains"/>
    <property type="match status" value="1"/>
</dbReference>
<keyword evidence="1" id="KW-0596">Phosphopantetheine</keyword>
<dbReference type="Pfam" id="PF00550">
    <property type="entry name" value="PP-binding"/>
    <property type="match status" value="1"/>
</dbReference>
<dbReference type="Pfam" id="PF08659">
    <property type="entry name" value="KR"/>
    <property type="match status" value="1"/>
</dbReference>
<dbReference type="Gene3D" id="3.10.129.110">
    <property type="entry name" value="Polyketide synthase dehydratase"/>
    <property type="match status" value="1"/>
</dbReference>
<accession>A0A8K0SBH4</accession>
<dbReference type="InterPro" id="IPR014031">
    <property type="entry name" value="Ketoacyl_synth_C"/>
</dbReference>
<dbReference type="SMART" id="SM00826">
    <property type="entry name" value="PKS_DH"/>
    <property type="match status" value="1"/>
</dbReference>
<evidence type="ECO:0000259" key="9">
    <source>
        <dbReference type="PROSITE" id="PS50075"/>
    </source>
</evidence>
<name>A0A8K0SBH4_9HYPO</name>
<dbReference type="SUPFAM" id="SSF47336">
    <property type="entry name" value="ACP-like"/>
    <property type="match status" value="1"/>
</dbReference>
<dbReference type="SMART" id="SM00825">
    <property type="entry name" value="PKS_KS"/>
    <property type="match status" value="1"/>
</dbReference>
<dbReference type="InterPro" id="IPR036736">
    <property type="entry name" value="ACP-like_sf"/>
</dbReference>
<dbReference type="SUPFAM" id="SSF53901">
    <property type="entry name" value="Thiolase-like"/>
    <property type="match status" value="1"/>
</dbReference>
<feature type="active site" description="Proton acceptor; for dehydratase activity" evidence="7">
    <location>
        <position position="993"/>
    </location>
</feature>
<dbReference type="GO" id="GO:0008168">
    <property type="term" value="F:methyltransferase activity"/>
    <property type="evidence" value="ECO:0007669"/>
    <property type="project" value="UniProtKB-KW"/>
</dbReference>
<dbReference type="PANTHER" id="PTHR43775:SF20">
    <property type="entry name" value="HYBRID PKS-NRPS SYNTHETASE APDA"/>
    <property type="match status" value="1"/>
</dbReference>
<reference evidence="12" key="1">
    <citation type="journal article" date="2021" name="Nat. Commun.">
        <title>Genetic determinants of endophytism in the Arabidopsis root mycobiome.</title>
        <authorList>
            <person name="Mesny F."/>
            <person name="Miyauchi S."/>
            <person name="Thiergart T."/>
            <person name="Pickel B."/>
            <person name="Atanasova L."/>
            <person name="Karlsson M."/>
            <person name="Huettel B."/>
            <person name="Barry K.W."/>
            <person name="Haridas S."/>
            <person name="Chen C."/>
            <person name="Bauer D."/>
            <person name="Andreopoulos W."/>
            <person name="Pangilinan J."/>
            <person name="LaButti K."/>
            <person name="Riley R."/>
            <person name="Lipzen A."/>
            <person name="Clum A."/>
            <person name="Drula E."/>
            <person name="Henrissat B."/>
            <person name="Kohler A."/>
            <person name="Grigoriev I.V."/>
            <person name="Martin F.M."/>
            <person name="Hacquard S."/>
        </authorList>
    </citation>
    <scope>NUCLEOTIDE SEQUENCE</scope>
    <source>
        <strain evidence="12">MPI-CAGE-CH-0235</strain>
    </source>
</reference>
<dbReference type="Gene3D" id="1.10.1200.10">
    <property type="entry name" value="ACP-like"/>
    <property type="match status" value="1"/>
</dbReference>
<comment type="caution">
    <text evidence="12">The sequence shown here is derived from an EMBL/GenBank/DDBJ whole genome shotgun (WGS) entry which is preliminary data.</text>
</comment>
<keyword evidence="2" id="KW-0597">Phosphoprotein</keyword>
<dbReference type="EMBL" id="JAGPNK010000018">
    <property type="protein sequence ID" value="KAH7305590.1"/>
    <property type="molecule type" value="Genomic_DNA"/>
</dbReference>
<dbReference type="Pfam" id="PF00698">
    <property type="entry name" value="Acyl_transf_1"/>
    <property type="match status" value="1"/>
</dbReference>
<dbReference type="PROSITE" id="PS00606">
    <property type="entry name" value="KS3_1"/>
    <property type="match status" value="1"/>
</dbReference>
<dbReference type="Gene3D" id="3.40.47.10">
    <property type="match status" value="1"/>
</dbReference>
<dbReference type="InterPro" id="IPR013217">
    <property type="entry name" value="Methyltransf_12"/>
</dbReference>
<dbReference type="InterPro" id="IPR001227">
    <property type="entry name" value="Ac_transferase_dom_sf"/>
</dbReference>
<dbReference type="PANTHER" id="PTHR43775">
    <property type="entry name" value="FATTY ACID SYNTHASE"/>
    <property type="match status" value="1"/>
</dbReference>
<evidence type="ECO:0000256" key="1">
    <source>
        <dbReference type="ARBA" id="ARBA00022450"/>
    </source>
</evidence>
<keyword evidence="4" id="KW-0808">Transferase</keyword>
<dbReference type="InterPro" id="IPR014043">
    <property type="entry name" value="Acyl_transferase_dom"/>
</dbReference>
<dbReference type="InterPro" id="IPR018201">
    <property type="entry name" value="Ketoacyl_synth_AS"/>
</dbReference>
<gene>
    <name evidence="12" type="ORF">B0I35DRAFT_471642</name>
</gene>
<dbReference type="Proteomes" id="UP000813444">
    <property type="component" value="Unassembled WGS sequence"/>
</dbReference>
<dbReference type="SUPFAM" id="SSF53335">
    <property type="entry name" value="S-adenosyl-L-methionine-dependent methyltransferases"/>
    <property type="match status" value="1"/>
</dbReference>
<evidence type="ECO:0000256" key="4">
    <source>
        <dbReference type="ARBA" id="ARBA00022679"/>
    </source>
</evidence>
<feature type="region of interest" description="Disordered" evidence="8">
    <location>
        <begin position="2546"/>
        <end position="2593"/>
    </location>
</feature>
<evidence type="ECO:0000259" key="11">
    <source>
        <dbReference type="PROSITE" id="PS52019"/>
    </source>
</evidence>
<evidence type="ECO:0000256" key="8">
    <source>
        <dbReference type="SAM" id="MobiDB-lite"/>
    </source>
</evidence>
<evidence type="ECO:0000256" key="6">
    <source>
        <dbReference type="ARBA" id="ARBA00023268"/>
    </source>
</evidence>
<dbReference type="PROSITE" id="PS52019">
    <property type="entry name" value="PKS_MFAS_DH"/>
    <property type="match status" value="1"/>
</dbReference>
<keyword evidence="13" id="KW-1185">Reference proteome</keyword>
<dbReference type="InterPro" id="IPR029063">
    <property type="entry name" value="SAM-dependent_MTases_sf"/>
</dbReference>
<dbReference type="OrthoDB" id="329835at2759"/>
<keyword evidence="3" id="KW-0489">Methyltransferase</keyword>
<dbReference type="SMART" id="SM00823">
    <property type="entry name" value="PKS_PP"/>
    <property type="match status" value="1"/>
</dbReference>
<feature type="active site" description="Proton donor; for dehydratase activity" evidence="7">
    <location>
        <position position="1180"/>
    </location>
</feature>
<evidence type="ECO:0000313" key="13">
    <source>
        <dbReference type="Proteomes" id="UP000813444"/>
    </source>
</evidence>
<dbReference type="InterPro" id="IPR057326">
    <property type="entry name" value="KR_dom"/>
</dbReference>
<evidence type="ECO:0000256" key="3">
    <source>
        <dbReference type="ARBA" id="ARBA00022603"/>
    </source>
</evidence>
<feature type="compositionally biased region" description="Polar residues" evidence="8">
    <location>
        <begin position="2555"/>
        <end position="2583"/>
    </location>
</feature>
<dbReference type="Pfam" id="PF02801">
    <property type="entry name" value="Ketoacyl-synt_C"/>
    <property type="match status" value="1"/>
</dbReference>
<dbReference type="PROSITE" id="PS00012">
    <property type="entry name" value="PHOSPHOPANTETHEINE"/>
    <property type="match status" value="1"/>
</dbReference>